<dbReference type="Proteomes" id="UP000032633">
    <property type="component" value="Chromosome"/>
</dbReference>
<dbReference type="InterPro" id="IPR051912">
    <property type="entry name" value="Alkylbase_DNA_Glycosylase/TA"/>
</dbReference>
<evidence type="ECO:0000256" key="4">
    <source>
        <dbReference type="ARBA" id="ARBA00022763"/>
    </source>
</evidence>
<reference evidence="8" key="2">
    <citation type="submission" date="2015-03" db="EMBL/GenBank/DDBJ databases">
        <title>Genome sequence of Paenibacillus beijingensis strain DSM 24997T.</title>
        <authorList>
            <person name="Kwak Y."/>
            <person name="Shin J.-H."/>
        </authorList>
    </citation>
    <scope>NUCLEOTIDE SEQUENCE [LARGE SCALE GENOMIC DNA]</scope>
    <source>
        <strain evidence="8">DSM 24997</strain>
    </source>
</reference>
<evidence type="ECO:0000256" key="1">
    <source>
        <dbReference type="ARBA" id="ARBA00000086"/>
    </source>
</evidence>
<dbReference type="CDD" id="cd00056">
    <property type="entry name" value="ENDO3c"/>
    <property type="match status" value="1"/>
</dbReference>
<evidence type="ECO:0000256" key="3">
    <source>
        <dbReference type="ARBA" id="ARBA00012000"/>
    </source>
</evidence>
<name>A0A0D5NNY5_9BACL</name>
<evidence type="ECO:0000313" key="7">
    <source>
        <dbReference type="EMBL" id="AJY76875.1"/>
    </source>
</evidence>
<dbReference type="EMBL" id="CP011058">
    <property type="protein sequence ID" value="AJY76875.1"/>
    <property type="molecule type" value="Genomic_DNA"/>
</dbReference>
<evidence type="ECO:0000259" key="6">
    <source>
        <dbReference type="SMART" id="SM00478"/>
    </source>
</evidence>
<organism evidence="7 8">
    <name type="scientific">Paenibacillus beijingensis</name>
    <dbReference type="NCBI Taxonomy" id="1126833"/>
    <lineage>
        <taxon>Bacteria</taxon>
        <taxon>Bacillati</taxon>
        <taxon>Bacillota</taxon>
        <taxon>Bacilli</taxon>
        <taxon>Bacillales</taxon>
        <taxon>Paenibacillaceae</taxon>
        <taxon>Paenibacillus</taxon>
    </lineage>
</organism>
<gene>
    <name evidence="7" type="ORF">VN24_22825</name>
</gene>
<dbReference type="AlphaFoldDB" id="A0A0D5NNY5"/>
<accession>A0A0D5NNY5</accession>
<evidence type="ECO:0000256" key="5">
    <source>
        <dbReference type="ARBA" id="ARBA00023204"/>
    </source>
</evidence>
<dbReference type="Gene3D" id="1.10.1670.40">
    <property type="match status" value="1"/>
</dbReference>
<evidence type="ECO:0000256" key="2">
    <source>
        <dbReference type="ARBA" id="ARBA00010817"/>
    </source>
</evidence>
<dbReference type="KEGG" id="pbj:VN24_22825"/>
<dbReference type="EC" id="3.2.2.21" evidence="3"/>
<comment type="similarity">
    <text evidence="2">Belongs to the alkylbase DNA glycosidase AlkA family.</text>
</comment>
<dbReference type="GO" id="GO:0032993">
    <property type="term" value="C:protein-DNA complex"/>
    <property type="evidence" value="ECO:0007669"/>
    <property type="project" value="TreeGrafter"/>
</dbReference>
<dbReference type="Gene3D" id="1.10.340.30">
    <property type="entry name" value="Hypothetical protein, domain 2"/>
    <property type="match status" value="1"/>
</dbReference>
<dbReference type="SMART" id="SM00478">
    <property type="entry name" value="ENDO3c"/>
    <property type="match status" value="1"/>
</dbReference>
<proteinExistence type="inferred from homology"/>
<dbReference type="HOGENOM" id="CLU_000445_72_5_9"/>
<keyword evidence="8" id="KW-1185">Reference proteome</keyword>
<protein>
    <recommendedName>
        <fullName evidence="3">DNA-3-methyladenine glycosylase II</fullName>
        <ecNumber evidence="3">3.2.2.21</ecNumber>
    </recommendedName>
</protein>
<dbReference type="PANTHER" id="PTHR43003">
    <property type="entry name" value="DNA-3-METHYLADENINE GLYCOSYLASE"/>
    <property type="match status" value="1"/>
</dbReference>
<comment type="catalytic activity">
    <reaction evidence="1">
        <text>Hydrolysis of alkylated DNA, releasing 3-methyladenine, 3-methylguanine, 7-methylguanine and 7-methyladenine.</text>
        <dbReference type="EC" id="3.2.2.21"/>
    </reaction>
</comment>
<dbReference type="PATRIC" id="fig|1126833.4.peg.5019"/>
<dbReference type="PANTHER" id="PTHR43003:SF5">
    <property type="entry name" value="DNA-3-METHYLADENINE GLYCOSYLASE"/>
    <property type="match status" value="1"/>
</dbReference>
<dbReference type="InterPro" id="IPR011257">
    <property type="entry name" value="DNA_glycosylase"/>
</dbReference>
<dbReference type="GO" id="GO:0006285">
    <property type="term" value="P:base-excision repair, AP site formation"/>
    <property type="evidence" value="ECO:0007669"/>
    <property type="project" value="TreeGrafter"/>
</dbReference>
<dbReference type="GO" id="GO:0005737">
    <property type="term" value="C:cytoplasm"/>
    <property type="evidence" value="ECO:0007669"/>
    <property type="project" value="TreeGrafter"/>
</dbReference>
<dbReference type="GO" id="GO:0032131">
    <property type="term" value="F:alkylated DNA binding"/>
    <property type="evidence" value="ECO:0007669"/>
    <property type="project" value="TreeGrafter"/>
</dbReference>
<sequence>MSSLFDLHSNESRVRLLCSADPRFSYLVERVGSLVVPERANMFEFLAKSLIGQQLSVKAAATIIGRLEELCRDISPDSILSLSEDELRKAGVSRPKIGYIKGLAGLIERRELDFGSLPDLADDEVIESLTKVKGIGRWTAEMFLIFFLGREDVLSLGDAGLRRAVCWLYEDGIKTAPGVLERHGEKWRPYRTVASLYLWEAVNRGHVKGSHPPAGESIKMVEGE</sequence>
<dbReference type="InterPro" id="IPR003265">
    <property type="entry name" value="HhH-GPD_domain"/>
</dbReference>
<keyword evidence="5" id="KW-0234">DNA repair</keyword>
<evidence type="ECO:0000313" key="8">
    <source>
        <dbReference type="Proteomes" id="UP000032633"/>
    </source>
</evidence>
<dbReference type="FunFam" id="1.10.340.30:FF:000004">
    <property type="entry name" value="DNA-3-methyladenine glycosylase II"/>
    <property type="match status" value="1"/>
</dbReference>
<feature type="domain" description="HhH-GPD" evidence="6">
    <location>
        <begin position="51"/>
        <end position="202"/>
    </location>
</feature>
<keyword evidence="4" id="KW-0227">DNA damage</keyword>
<dbReference type="Pfam" id="PF00730">
    <property type="entry name" value="HhH-GPD"/>
    <property type="match status" value="1"/>
</dbReference>
<dbReference type="GO" id="GO:0008725">
    <property type="term" value="F:DNA-3-methyladenine glycosylase activity"/>
    <property type="evidence" value="ECO:0007669"/>
    <property type="project" value="TreeGrafter"/>
</dbReference>
<reference evidence="7 8" key="1">
    <citation type="journal article" date="2015" name="J. Biotechnol.">
        <title>Complete genome sequence of Paenibacillus beijingensis 7188(T) (=DSM 24997(T)), a novel rhizobacterium from jujube garden soil.</title>
        <authorList>
            <person name="Kwak Y."/>
            <person name="Shin J.H."/>
        </authorList>
    </citation>
    <scope>NUCLEOTIDE SEQUENCE [LARGE SCALE GENOMIC DNA]</scope>
    <source>
        <strain evidence="7 8">DSM 24997</strain>
    </source>
</reference>
<dbReference type="SUPFAM" id="SSF48150">
    <property type="entry name" value="DNA-glycosylase"/>
    <property type="match status" value="1"/>
</dbReference>
<dbReference type="GO" id="GO:0043916">
    <property type="term" value="F:DNA-7-methylguanine glycosylase activity"/>
    <property type="evidence" value="ECO:0007669"/>
    <property type="project" value="TreeGrafter"/>
</dbReference>
<dbReference type="GO" id="GO:0006307">
    <property type="term" value="P:DNA alkylation repair"/>
    <property type="evidence" value="ECO:0007669"/>
    <property type="project" value="TreeGrafter"/>
</dbReference>
<dbReference type="STRING" id="1126833.VN24_22825"/>